<gene>
    <name evidence="1" type="ORF">ABCR88_29270</name>
</gene>
<organism evidence="1">
    <name type="scientific">Pseudomonas sp. W17</name>
    <dbReference type="NCBI Taxonomy" id="3144407"/>
    <lineage>
        <taxon>Bacteria</taxon>
        <taxon>Pseudomonadati</taxon>
        <taxon>Pseudomonadota</taxon>
        <taxon>Gammaproteobacteria</taxon>
        <taxon>Pseudomonadales</taxon>
        <taxon>Pseudomonadaceae</taxon>
        <taxon>Pseudomonas</taxon>
    </lineage>
</organism>
<dbReference type="InterPro" id="IPR047715">
    <property type="entry name" value="EboA_dom"/>
</dbReference>
<reference evidence="1" key="1">
    <citation type="submission" date="2024-06" db="EMBL/GenBank/DDBJ databases">
        <authorList>
            <person name="Wu L."/>
        </authorList>
    </citation>
    <scope>NUCLEOTIDE SEQUENCE</scope>
    <source>
        <strain evidence="1">W17</strain>
    </source>
</reference>
<dbReference type="NCBIfam" id="NF035938">
    <property type="entry name" value="EboA_domain"/>
    <property type="match status" value="1"/>
</dbReference>
<name>A0AAU7WVE3_9PSED</name>
<sequence>MNMDPIAPAPLALVIRHGAFAERQQLLERHLDDASRSWWQQAREQLARQPSANTLMLLSSQCRRRLASALLAPSPDCNRIQLARALLLAQLLEQQAGAGQLALLRQLFLWGDDQEKAALLKALDDLDSQGASLDLALQAGRTNNREVFAAIALDNPFAARHYPERAFHQLVLKTLGMGLDSRHIHGLAERRSVDLNQLALDLMEEQLAAEREVADGLPQAIAFELLSQAQLQRLRGLYQQGRLPAHWRDHFPAGG</sequence>
<accession>A0AAU7WVE3</accession>
<dbReference type="AlphaFoldDB" id="A0AAU7WVE3"/>
<dbReference type="RefSeq" id="WP_350403767.1">
    <property type="nucleotide sequence ID" value="NZ_CP158490.1"/>
</dbReference>
<proteinExistence type="predicted"/>
<evidence type="ECO:0000313" key="1">
    <source>
        <dbReference type="EMBL" id="XBY23545.1"/>
    </source>
</evidence>
<dbReference type="EMBL" id="CP158490">
    <property type="protein sequence ID" value="XBY23545.1"/>
    <property type="molecule type" value="Genomic_DNA"/>
</dbReference>
<protein>
    <submittedName>
        <fullName evidence="1">EboA domain-containing protein</fullName>
    </submittedName>
</protein>